<gene>
    <name evidence="4" type="primary">LOC111602789</name>
</gene>
<evidence type="ECO:0000259" key="1">
    <source>
        <dbReference type="Pfam" id="PF24173"/>
    </source>
</evidence>
<dbReference type="GO" id="GO:0005737">
    <property type="term" value="C:cytoplasm"/>
    <property type="evidence" value="ECO:0007669"/>
    <property type="project" value="TreeGrafter"/>
</dbReference>
<dbReference type="Pfam" id="PF24173">
    <property type="entry name" value="TPR_TTI1_N"/>
    <property type="match status" value="1"/>
</dbReference>
<reference evidence="4" key="1">
    <citation type="submission" date="2025-08" db="UniProtKB">
        <authorList>
            <consortium name="RefSeq"/>
        </authorList>
    </citation>
    <scope>IDENTIFICATION</scope>
    <source>
        <strain evidence="4">15085-1641.00</strain>
        <tissue evidence="4">Whole body</tissue>
    </source>
</reference>
<sequence length="1128" mass="128792">MPLSKKKIRPAVVYIGGCRSFWLKYFKFRPGRDIFLKLLIMTSMSSVETYVTRIKPAIENFLKQPNKANLSEVEKEVKGFDFGQIRIFQIQIVVPLVVKLGELTGESQELRVGLLDCLRHIVSKIYLTDNKAVRSILAVVLQQIRDRNGAVMLPNLTEEIKLAAVRFITVTLQRSTSDVLEAFYEKNAVVIIGQILLTLMEFISKEKYRKLVNSSLECLLVLFYVHDDADAGDVVLRNQIADTIFIFLPKIVTVLFETAMADDKIGESTKSLGIKALGRITCIMFEETSDEFLKARYDMNAFQALFSTAAIDENIELLNDINIFGSKRLTLEQNEERLKNLQSNLRSAQWIEATSKHMRIIFVETCILRAHSSVRVRKMYAEMCCLLLKNCAHNLKYNFIHLLESVLALSEDEEKDIANMCRANIAELQQLPTCAGIFDENAELLLDTHLNKWPRILQRCDDSEQFAELLFFKGFLRNISTDKLQLLLLLPKNLDMFVMCLLTGLDQCTSSNLLNEEYALRRLQEGSTSELQALSANLHWRQFKYLNSKRCVDALYDIAALLGAEPSINRLLFDVCQELIERRSSVINESILLMTLMITPQQRIARESRLLLAELFVDQLLADEHWHLVLQPDAAWRLKIEKPTAWFSDCTPGLYSSAVEVRTQDCDSDDESDSVNSRVSILDAQFNVQHICLVLDALGHCAKFIGDTFDRYIFRSLHKVLLKLASSNTMVHHAATFAFVSMQLALKYAAPSHFIECSTDYLTFHLNALLKKSPESSAAVDILTVVLQYSTRGSVPHLDSIFQTICEECCKSHQTGNVHSYLRVFNAFLKHVINWQGTIATEITDSQMSVDEEHNILDTWLNVLNKQPTDTYVYLNSVPNEEADITMPEAEIDESVTDQPSKSSLPRHIEIIKEIISQSIKFLTNSEQIHQIHALECLISGVPLLRDYEDELLPLVHLLWHPLVEKFRQKDSVVLNRCFSLLHILALHAKEFILKRSLNDVIPQLKQFLKAASNHSSMETLRASTQEYKLQLKLLHDLAPVIRSLQIEGKHLHDLLNIVVLYLSQAQPKELQELAVQFYENLVTYNGPFVYVTLLQRAHLKDYKLNVDKIFSNLGFSLAVPIEPDVYK</sequence>
<organism evidence="3 4">
    <name type="scientific">Drosophila hydei</name>
    <name type="common">Fruit fly</name>
    <dbReference type="NCBI Taxonomy" id="7224"/>
    <lineage>
        <taxon>Eukaryota</taxon>
        <taxon>Metazoa</taxon>
        <taxon>Ecdysozoa</taxon>
        <taxon>Arthropoda</taxon>
        <taxon>Hexapoda</taxon>
        <taxon>Insecta</taxon>
        <taxon>Pterygota</taxon>
        <taxon>Neoptera</taxon>
        <taxon>Endopterygota</taxon>
        <taxon>Diptera</taxon>
        <taxon>Brachycera</taxon>
        <taxon>Muscomorpha</taxon>
        <taxon>Ephydroidea</taxon>
        <taxon>Drosophilidae</taxon>
        <taxon>Drosophila</taxon>
    </lineage>
</organism>
<name>A0A6J1M6T7_DROHY</name>
<dbReference type="Proteomes" id="UP000504633">
    <property type="component" value="Unplaced"/>
</dbReference>
<dbReference type="InterPro" id="IPR049362">
    <property type="entry name" value="TTI1_rpt"/>
</dbReference>
<evidence type="ECO:0000259" key="2">
    <source>
        <dbReference type="Pfam" id="PF24181"/>
    </source>
</evidence>
<dbReference type="PANTHER" id="PTHR18460:SF3">
    <property type="entry name" value="TELO2-INTERACTING PROTEIN 1 HOMOLOG"/>
    <property type="match status" value="1"/>
</dbReference>
<dbReference type="InterPro" id="IPR057566">
    <property type="entry name" value="TPR_TTI1_N"/>
</dbReference>
<feature type="domain" description="TTI1 N-terminal TPR" evidence="1">
    <location>
        <begin position="53"/>
        <end position="413"/>
    </location>
</feature>
<dbReference type="Pfam" id="PF24181">
    <property type="entry name" value="TPR_TTI1_C"/>
    <property type="match status" value="1"/>
</dbReference>
<dbReference type="OMA" id="PHPKKPW"/>
<dbReference type="Pfam" id="PF21547">
    <property type="entry name" value="TTI1"/>
    <property type="match status" value="1"/>
</dbReference>
<keyword evidence="3" id="KW-1185">Reference proteome</keyword>
<dbReference type="GeneID" id="111602789"/>
<dbReference type="RefSeq" id="XP_023175830.2">
    <property type="nucleotide sequence ID" value="XM_023320062.2"/>
</dbReference>
<dbReference type="Pfam" id="PF24176">
    <property type="entry name" value="TPR_TTI1_2nd"/>
    <property type="match status" value="1"/>
</dbReference>
<dbReference type="InterPro" id="IPR016024">
    <property type="entry name" value="ARM-type_fold"/>
</dbReference>
<evidence type="ECO:0000313" key="3">
    <source>
        <dbReference type="Proteomes" id="UP000504633"/>
    </source>
</evidence>
<dbReference type="PANTHER" id="PTHR18460">
    <property type="entry name" value="TEL2 INTERACTING PROTEIN 1 TTI1 FAMILY MEMBER"/>
    <property type="match status" value="1"/>
</dbReference>
<dbReference type="CTD" id="9675"/>
<accession>A0A6J1M6T7</accession>
<dbReference type="SUPFAM" id="SSF48371">
    <property type="entry name" value="ARM repeat"/>
    <property type="match status" value="1"/>
</dbReference>
<dbReference type="KEGG" id="dhe:111602789"/>
<dbReference type="AlphaFoldDB" id="A0A6J1M6T7"/>
<feature type="domain" description="TTI1 C-terminal TPR" evidence="2">
    <location>
        <begin position="824"/>
        <end position="1086"/>
    </location>
</feature>
<evidence type="ECO:0000313" key="4">
    <source>
        <dbReference type="RefSeq" id="XP_023175830.2"/>
    </source>
</evidence>
<dbReference type="OrthoDB" id="49511at2759"/>
<protein>
    <submittedName>
        <fullName evidence="4">Uncharacterized protein LOC111602789</fullName>
    </submittedName>
</protein>
<dbReference type="InterPro" id="IPR057567">
    <property type="entry name" value="TPR_TTI1_C"/>
</dbReference>
<dbReference type="InterPro" id="IPR052587">
    <property type="entry name" value="TELO2-interacting_protein_1"/>
</dbReference>
<proteinExistence type="predicted"/>